<evidence type="ECO:0000256" key="1">
    <source>
        <dbReference type="ARBA" id="ARBA00009477"/>
    </source>
</evidence>
<dbReference type="SUPFAM" id="SSF111369">
    <property type="entry name" value="HlyD-like secretion proteins"/>
    <property type="match status" value="1"/>
</dbReference>
<dbReference type="AlphaFoldDB" id="A0A1H2V903"/>
<dbReference type="GO" id="GO:0016020">
    <property type="term" value="C:membrane"/>
    <property type="evidence" value="ECO:0007669"/>
    <property type="project" value="InterPro"/>
</dbReference>
<reference evidence="6 7" key="1">
    <citation type="submission" date="2016-10" db="EMBL/GenBank/DDBJ databases">
        <authorList>
            <person name="Varghese N."/>
            <person name="Submissions S."/>
        </authorList>
    </citation>
    <scope>NUCLEOTIDE SEQUENCE [LARGE SCALE GENOMIC DNA]</scope>
    <source>
        <strain evidence="6 7">DSM 11449</strain>
    </source>
</reference>
<proteinExistence type="inferred from homology"/>
<dbReference type="GO" id="GO:0060003">
    <property type="term" value="P:copper ion export"/>
    <property type="evidence" value="ECO:0007669"/>
    <property type="project" value="TreeGrafter"/>
</dbReference>
<keyword evidence="3" id="KW-0175">Coiled coil</keyword>
<dbReference type="Pfam" id="PF25973">
    <property type="entry name" value="BSH_CzcB"/>
    <property type="match status" value="1"/>
</dbReference>
<keyword evidence="4" id="KW-0732">Signal</keyword>
<dbReference type="GO" id="GO:0015679">
    <property type="term" value="P:plasma membrane copper ion transport"/>
    <property type="evidence" value="ECO:0007669"/>
    <property type="project" value="TreeGrafter"/>
</dbReference>
<dbReference type="GO" id="GO:0022857">
    <property type="term" value="F:transmembrane transporter activity"/>
    <property type="evidence" value="ECO:0007669"/>
    <property type="project" value="InterPro"/>
</dbReference>
<name>A0A1H2V903_9FLAO</name>
<evidence type="ECO:0000259" key="5">
    <source>
        <dbReference type="Pfam" id="PF25973"/>
    </source>
</evidence>
<evidence type="ECO:0000313" key="7">
    <source>
        <dbReference type="Proteomes" id="UP000182771"/>
    </source>
</evidence>
<feature type="signal peptide" evidence="4">
    <location>
        <begin position="1"/>
        <end position="21"/>
    </location>
</feature>
<sequence>MKKYSIKIVLTLIGLSLWSCQNNTTAHNHSHEEEAEEHHHEGGNLTTLTQTQIKTVDIRLGHIEEKALTATLKANGVLSVPADHQAKVSTVYAGIIQSVKVEIGAYVHKGQVIATVSNPDFLLQQQRLLTVNSQIELAQQELDRQKMLYEGNAGTGKNLQAATTQLRTLQTEKAALEQQIRLMGLNPKTLSDKGMQSTLSVVAPISGNISAVYAVNGAYVDASTPIVEMIDNSSLHLHLQVYERDLPYIKVGQQVHFNPTNDTSHEYDAQVYNIAASFENESKSIIVHCHVEGDKQGLINGMNVTGVISLDKQTAPAVPNEAIVEDAGKSYIFLVTHTSDKETSFEKVEIVKGASESGYTAIAPVKPLDPKQLIATRGAFFINATLVNAGEHSH</sequence>
<dbReference type="PANTHER" id="PTHR30097">
    <property type="entry name" value="CATION EFFLUX SYSTEM PROTEIN CUSB"/>
    <property type="match status" value="1"/>
</dbReference>
<dbReference type="Gene3D" id="2.40.30.170">
    <property type="match status" value="1"/>
</dbReference>
<protein>
    <submittedName>
        <fullName evidence="6">Membrane fusion protein, cobalt-zinc-cadmium efflux system</fullName>
    </submittedName>
</protein>
<dbReference type="PANTHER" id="PTHR30097:SF4">
    <property type="entry name" value="SLR6042 PROTEIN"/>
    <property type="match status" value="1"/>
</dbReference>
<dbReference type="OrthoDB" id="9814657at2"/>
<feature type="chain" id="PRO_5028974163" evidence="4">
    <location>
        <begin position="22"/>
        <end position="394"/>
    </location>
</feature>
<accession>A0A1H2V903</accession>
<dbReference type="EMBL" id="FNND01000003">
    <property type="protein sequence ID" value="SDW64821.1"/>
    <property type="molecule type" value="Genomic_DNA"/>
</dbReference>
<evidence type="ECO:0000256" key="4">
    <source>
        <dbReference type="SAM" id="SignalP"/>
    </source>
</evidence>
<keyword evidence="2" id="KW-0813">Transport</keyword>
<dbReference type="NCBIfam" id="TIGR01730">
    <property type="entry name" value="RND_mfp"/>
    <property type="match status" value="1"/>
</dbReference>
<gene>
    <name evidence="6" type="ORF">SAMN05444420_103108</name>
</gene>
<feature type="domain" description="CzcB-like barrel-sandwich hybrid" evidence="5">
    <location>
        <begin position="86"/>
        <end position="228"/>
    </location>
</feature>
<dbReference type="InterPro" id="IPR006143">
    <property type="entry name" value="RND_pump_MFP"/>
</dbReference>
<dbReference type="Gene3D" id="2.40.420.20">
    <property type="match status" value="1"/>
</dbReference>
<keyword evidence="7" id="KW-1185">Reference proteome</keyword>
<evidence type="ECO:0000256" key="3">
    <source>
        <dbReference type="SAM" id="Coils"/>
    </source>
</evidence>
<organism evidence="6 7">
    <name type="scientific">Capnocytophaga granulosa</name>
    <dbReference type="NCBI Taxonomy" id="45242"/>
    <lineage>
        <taxon>Bacteria</taxon>
        <taxon>Pseudomonadati</taxon>
        <taxon>Bacteroidota</taxon>
        <taxon>Flavobacteriia</taxon>
        <taxon>Flavobacteriales</taxon>
        <taxon>Flavobacteriaceae</taxon>
        <taxon>Capnocytophaga</taxon>
    </lineage>
</organism>
<evidence type="ECO:0000313" key="6">
    <source>
        <dbReference type="EMBL" id="SDW64821.1"/>
    </source>
</evidence>
<feature type="coiled-coil region" evidence="3">
    <location>
        <begin position="159"/>
        <end position="186"/>
    </location>
</feature>
<dbReference type="GeneID" id="85016958"/>
<dbReference type="GO" id="GO:0030313">
    <property type="term" value="C:cell envelope"/>
    <property type="evidence" value="ECO:0007669"/>
    <property type="project" value="TreeGrafter"/>
</dbReference>
<comment type="caution">
    <text evidence="6">The sequence shown here is derived from an EMBL/GenBank/DDBJ whole genome shotgun (WGS) entry which is preliminary data.</text>
</comment>
<dbReference type="InterPro" id="IPR051909">
    <property type="entry name" value="MFP_Cation_Efflux"/>
</dbReference>
<evidence type="ECO:0000256" key="2">
    <source>
        <dbReference type="ARBA" id="ARBA00022448"/>
    </source>
</evidence>
<dbReference type="InterPro" id="IPR058647">
    <property type="entry name" value="BSH_CzcB-like"/>
</dbReference>
<dbReference type="Gene3D" id="2.40.50.100">
    <property type="match status" value="1"/>
</dbReference>
<dbReference type="Proteomes" id="UP000182771">
    <property type="component" value="Unassembled WGS sequence"/>
</dbReference>
<comment type="similarity">
    <text evidence="1">Belongs to the membrane fusion protein (MFP) (TC 8.A.1) family.</text>
</comment>
<dbReference type="RefSeq" id="WP_016420465.1">
    <property type="nucleotide sequence ID" value="NZ_FNND01000003.1"/>
</dbReference>